<proteinExistence type="predicted"/>
<protein>
    <recommendedName>
        <fullName evidence="1">Carboxymuconolactone decarboxylase-like domain-containing protein</fullName>
    </recommendedName>
</protein>
<reference evidence="2" key="2">
    <citation type="submission" date="2020-09" db="EMBL/GenBank/DDBJ databases">
        <authorList>
            <person name="Sun Q."/>
            <person name="Kim S."/>
        </authorList>
    </citation>
    <scope>NUCLEOTIDE SEQUENCE</scope>
    <source>
        <strain evidence="2">KCTC 32255</strain>
    </source>
</reference>
<name>A0A918PI59_9SPHN</name>
<keyword evidence="3" id="KW-1185">Reference proteome</keyword>
<gene>
    <name evidence="2" type="ORF">GCM10011614_27790</name>
</gene>
<organism evidence="2 3">
    <name type="scientific">Novosphingobium colocasiae</name>
    <dbReference type="NCBI Taxonomy" id="1256513"/>
    <lineage>
        <taxon>Bacteria</taxon>
        <taxon>Pseudomonadati</taxon>
        <taxon>Pseudomonadota</taxon>
        <taxon>Alphaproteobacteria</taxon>
        <taxon>Sphingomonadales</taxon>
        <taxon>Sphingomonadaceae</taxon>
        <taxon>Novosphingobium</taxon>
    </lineage>
</organism>
<dbReference type="Proteomes" id="UP000648075">
    <property type="component" value="Unassembled WGS sequence"/>
</dbReference>
<evidence type="ECO:0000313" key="3">
    <source>
        <dbReference type="Proteomes" id="UP000648075"/>
    </source>
</evidence>
<reference evidence="2" key="1">
    <citation type="journal article" date="2014" name="Int. J. Syst. Evol. Microbiol.">
        <title>Complete genome sequence of Corynebacterium casei LMG S-19264T (=DSM 44701T), isolated from a smear-ripened cheese.</title>
        <authorList>
            <consortium name="US DOE Joint Genome Institute (JGI-PGF)"/>
            <person name="Walter F."/>
            <person name="Albersmeier A."/>
            <person name="Kalinowski J."/>
            <person name="Ruckert C."/>
        </authorList>
    </citation>
    <scope>NUCLEOTIDE SEQUENCE</scope>
    <source>
        <strain evidence="2">KCTC 32255</strain>
    </source>
</reference>
<sequence length="142" mass="15229">MQSLDDKQLRGVQFAAEVMGEKFADMMRSAALSHGFGSHIGRMALSHAFGDAWQHDGLDRRSKSLAVISALIAANQPKELKNHIKIGLANGLTMPEFEGILVQLTPYAGFPAIASATTVIIEALREAGIDPSVQTSEEKGLL</sequence>
<dbReference type="RefSeq" id="WP_189621837.1">
    <property type="nucleotide sequence ID" value="NZ_BMZA01000012.1"/>
</dbReference>
<dbReference type="PANTHER" id="PTHR33570">
    <property type="entry name" value="4-CARBOXYMUCONOLACTONE DECARBOXYLASE FAMILY PROTEIN"/>
    <property type="match status" value="1"/>
</dbReference>
<accession>A0A918PI59</accession>
<comment type="caution">
    <text evidence="2">The sequence shown here is derived from an EMBL/GenBank/DDBJ whole genome shotgun (WGS) entry which is preliminary data.</text>
</comment>
<dbReference type="InterPro" id="IPR029032">
    <property type="entry name" value="AhpD-like"/>
</dbReference>
<evidence type="ECO:0000259" key="1">
    <source>
        <dbReference type="Pfam" id="PF02627"/>
    </source>
</evidence>
<evidence type="ECO:0000313" key="2">
    <source>
        <dbReference type="EMBL" id="GGZ11261.1"/>
    </source>
</evidence>
<dbReference type="InterPro" id="IPR052512">
    <property type="entry name" value="4CMD/NDH-1_regulator"/>
</dbReference>
<dbReference type="GO" id="GO:0051920">
    <property type="term" value="F:peroxiredoxin activity"/>
    <property type="evidence" value="ECO:0007669"/>
    <property type="project" value="InterPro"/>
</dbReference>
<dbReference type="SUPFAM" id="SSF69118">
    <property type="entry name" value="AhpD-like"/>
    <property type="match status" value="1"/>
</dbReference>
<dbReference type="Pfam" id="PF02627">
    <property type="entry name" value="CMD"/>
    <property type="match status" value="1"/>
</dbReference>
<dbReference type="PANTHER" id="PTHR33570:SF2">
    <property type="entry name" value="CARBOXYMUCONOLACTONE DECARBOXYLASE-LIKE DOMAIN-CONTAINING PROTEIN"/>
    <property type="match status" value="1"/>
</dbReference>
<dbReference type="Gene3D" id="1.20.1290.10">
    <property type="entry name" value="AhpD-like"/>
    <property type="match status" value="1"/>
</dbReference>
<dbReference type="InterPro" id="IPR003779">
    <property type="entry name" value="CMD-like"/>
</dbReference>
<dbReference type="AlphaFoldDB" id="A0A918PI59"/>
<feature type="domain" description="Carboxymuconolactone decarboxylase-like" evidence="1">
    <location>
        <begin position="42"/>
        <end position="119"/>
    </location>
</feature>
<dbReference type="EMBL" id="BMZA01000012">
    <property type="protein sequence ID" value="GGZ11261.1"/>
    <property type="molecule type" value="Genomic_DNA"/>
</dbReference>